<evidence type="ECO:0000313" key="1">
    <source>
        <dbReference type="EMBL" id="MDT0330889.1"/>
    </source>
</evidence>
<protein>
    <recommendedName>
        <fullName evidence="3">VWA domain-containing protein</fullName>
    </recommendedName>
</protein>
<accession>A0ABU2MDY7</accession>
<organism evidence="1 2">
    <name type="scientific">Nocardiopsis lambiniae</name>
    <dbReference type="NCBI Taxonomy" id="3075539"/>
    <lineage>
        <taxon>Bacteria</taxon>
        <taxon>Bacillati</taxon>
        <taxon>Actinomycetota</taxon>
        <taxon>Actinomycetes</taxon>
        <taxon>Streptosporangiales</taxon>
        <taxon>Nocardiopsidaceae</taxon>
        <taxon>Nocardiopsis</taxon>
    </lineage>
</organism>
<evidence type="ECO:0008006" key="3">
    <source>
        <dbReference type="Google" id="ProtNLM"/>
    </source>
</evidence>
<name>A0ABU2MDY7_9ACTN</name>
<dbReference type="Proteomes" id="UP001183390">
    <property type="component" value="Unassembled WGS sequence"/>
</dbReference>
<comment type="caution">
    <text evidence="1">The sequence shown here is derived from an EMBL/GenBank/DDBJ whole genome shotgun (WGS) entry which is preliminary data.</text>
</comment>
<dbReference type="InterPro" id="IPR036465">
    <property type="entry name" value="vWFA_dom_sf"/>
</dbReference>
<dbReference type="Gene3D" id="3.40.50.410">
    <property type="entry name" value="von Willebrand factor, type A domain"/>
    <property type="match status" value="1"/>
</dbReference>
<dbReference type="SUPFAM" id="SSF53300">
    <property type="entry name" value="vWA-like"/>
    <property type="match status" value="1"/>
</dbReference>
<dbReference type="EMBL" id="JAVREP010000016">
    <property type="protein sequence ID" value="MDT0330889.1"/>
    <property type="molecule type" value="Genomic_DNA"/>
</dbReference>
<keyword evidence="2" id="KW-1185">Reference proteome</keyword>
<dbReference type="RefSeq" id="WP_311513472.1">
    <property type="nucleotide sequence ID" value="NZ_JAVREP010000016.1"/>
</dbReference>
<dbReference type="PROSITE" id="PS51257">
    <property type="entry name" value="PROKAR_LIPOPROTEIN"/>
    <property type="match status" value="1"/>
</dbReference>
<evidence type="ECO:0000313" key="2">
    <source>
        <dbReference type="Proteomes" id="UP001183390"/>
    </source>
</evidence>
<reference evidence="2" key="1">
    <citation type="submission" date="2023-07" db="EMBL/GenBank/DDBJ databases">
        <title>30 novel species of actinomycetes from the DSMZ collection.</title>
        <authorList>
            <person name="Nouioui I."/>
        </authorList>
    </citation>
    <scope>NUCLEOTIDE SEQUENCE [LARGE SCALE GENOMIC DNA]</scope>
    <source>
        <strain evidence="2">DSM 44743</strain>
    </source>
</reference>
<sequence length="274" mass="28448">MRSTLNPVPRHRPSLPSRMATPVVAGAVALSLSACSLLSDSPPPDQLQDDQALLVNCGDEPPATLVAIDGTGSSDDEAITVERLAAVEDITRQTAVCGGRLRVLLFSSSSGATTTLFDGALEAHGATPNARLRKVPELVEAAITEISEGYEAAIEGLPGGGSDVTAQYRLGAEHIAQLGDDYRLHLYVFTDGFHNVGHKPGDSALSQSEAEALAEETTVPNLAGASVTVAGIGRVAGDPVASDVVEGLVFYYDALCQQSKTKACTSVTDYTVGR</sequence>
<gene>
    <name evidence="1" type="ORF">RM479_20915</name>
</gene>
<proteinExistence type="predicted"/>